<sequence length="355" mass="38628">MANIELKNITKRFAKTTALADVSFDIRDGEFFVLLGPSGAGKTTTLRVIAGLEQPDSGGVLFDGAPADAMTTPERDVAFVFQQYSLYPTMTVFDNLAFPLRAPSRQIPEASIKERIGEVAEKLRITHLLDRKTARLSGGEMQRVSIGRAIVRDPRIFLMDEPLSNLDFKLREALRVELKHLQKTRASTTLFVTHDQIEALTMADRIAVLNNGKVVQIGTPHDIYDRPATTFVAQLVGSPRINLLPAARDDGRVHVDGAPTAFEANGAGAALPGSFTLGVRPEDIQPRPEGAFAGTAALLEPLGVETLVYIKAGERTLVSSVPGISRYAIGDAVRFNIVRERLHYFAPNGARVSSQ</sequence>
<evidence type="ECO:0000313" key="6">
    <source>
        <dbReference type="Proteomes" id="UP000050509"/>
    </source>
</evidence>
<dbReference type="InterPro" id="IPR012340">
    <property type="entry name" value="NA-bd_OB-fold"/>
</dbReference>
<dbReference type="InterPro" id="IPR008995">
    <property type="entry name" value="Mo/tungstate-bd_C_term_dom"/>
</dbReference>
<keyword evidence="1" id="KW-0813">Transport</keyword>
<dbReference type="Pfam" id="PF00005">
    <property type="entry name" value="ABC_tran"/>
    <property type="match status" value="1"/>
</dbReference>
<organism evidence="5 6">
    <name type="scientific">Kouleothrix aurantiaca</name>
    <dbReference type="NCBI Taxonomy" id="186479"/>
    <lineage>
        <taxon>Bacteria</taxon>
        <taxon>Bacillati</taxon>
        <taxon>Chloroflexota</taxon>
        <taxon>Chloroflexia</taxon>
        <taxon>Chloroflexales</taxon>
        <taxon>Roseiflexineae</taxon>
        <taxon>Roseiflexaceae</taxon>
        <taxon>Kouleothrix</taxon>
    </lineage>
</organism>
<dbReference type="GO" id="GO:0055052">
    <property type="term" value="C:ATP-binding cassette (ABC) transporter complex, substrate-binding subunit-containing"/>
    <property type="evidence" value="ECO:0007669"/>
    <property type="project" value="TreeGrafter"/>
</dbReference>
<dbReference type="EMBL" id="LJCR01000439">
    <property type="protein sequence ID" value="KPV52764.1"/>
    <property type="molecule type" value="Genomic_DNA"/>
</dbReference>
<reference evidence="5 6" key="1">
    <citation type="submission" date="2015-09" db="EMBL/GenBank/DDBJ databases">
        <title>Draft genome sequence of Kouleothrix aurantiaca JCM 19913.</title>
        <authorList>
            <person name="Hemp J."/>
        </authorList>
    </citation>
    <scope>NUCLEOTIDE SEQUENCE [LARGE SCALE GENOMIC DNA]</scope>
    <source>
        <strain evidence="5 6">COM-B</strain>
    </source>
</reference>
<proteinExistence type="predicted"/>
<name>A0A0P9D1G6_9CHLR</name>
<dbReference type="Pfam" id="PF08402">
    <property type="entry name" value="TOBE_2"/>
    <property type="match status" value="1"/>
</dbReference>
<dbReference type="InterPro" id="IPR015855">
    <property type="entry name" value="ABC_transpr_MalK-like"/>
</dbReference>
<evidence type="ECO:0000313" key="5">
    <source>
        <dbReference type="EMBL" id="KPV52764.1"/>
    </source>
</evidence>
<dbReference type="FunFam" id="3.40.50.300:FF:000042">
    <property type="entry name" value="Maltose/maltodextrin ABC transporter, ATP-binding protein"/>
    <property type="match status" value="1"/>
</dbReference>
<dbReference type="AlphaFoldDB" id="A0A0P9D1G6"/>
<keyword evidence="2" id="KW-0547">Nucleotide-binding</keyword>
<evidence type="ECO:0000256" key="2">
    <source>
        <dbReference type="ARBA" id="ARBA00022741"/>
    </source>
</evidence>
<dbReference type="InterPro" id="IPR027417">
    <property type="entry name" value="P-loop_NTPase"/>
</dbReference>
<protein>
    <recommendedName>
        <fullName evidence="4">ABC transporter domain-containing protein</fullName>
    </recommendedName>
</protein>
<keyword evidence="3" id="KW-0067">ATP-binding</keyword>
<dbReference type="Gene3D" id="3.40.50.300">
    <property type="entry name" value="P-loop containing nucleotide triphosphate hydrolases"/>
    <property type="match status" value="1"/>
</dbReference>
<dbReference type="PANTHER" id="PTHR43875">
    <property type="entry name" value="MALTODEXTRIN IMPORT ATP-BINDING PROTEIN MSMX"/>
    <property type="match status" value="1"/>
</dbReference>
<dbReference type="SUPFAM" id="SSF50331">
    <property type="entry name" value="MOP-like"/>
    <property type="match status" value="1"/>
</dbReference>
<dbReference type="SMART" id="SM00382">
    <property type="entry name" value="AAA"/>
    <property type="match status" value="1"/>
</dbReference>
<dbReference type="InterPro" id="IPR003439">
    <property type="entry name" value="ABC_transporter-like_ATP-bd"/>
</dbReference>
<dbReference type="Proteomes" id="UP000050509">
    <property type="component" value="Unassembled WGS sequence"/>
</dbReference>
<dbReference type="PANTHER" id="PTHR43875:SF1">
    <property type="entry name" value="OSMOPROTECTIVE COMPOUNDS UPTAKE ATP-BINDING PROTEIN GGTA"/>
    <property type="match status" value="1"/>
</dbReference>
<dbReference type="GO" id="GO:0005524">
    <property type="term" value="F:ATP binding"/>
    <property type="evidence" value="ECO:0007669"/>
    <property type="project" value="UniProtKB-KW"/>
</dbReference>
<evidence type="ECO:0000256" key="1">
    <source>
        <dbReference type="ARBA" id="ARBA00022448"/>
    </source>
</evidence>
<feature type="domain" description="ABC transporter" evidence="4">
    <location>
        <begin position="4"/>
        <end position="236"/>
    </location>
</feature>
<dbReference type="Gene3D" id="2.40.50.140">
    <property type="entry name" value="Nucleic acid-binding proteins"/>
    <property type="match status" value="1"/>
</dbReference>
<evidence type="ECO:0000256" key="3">
    <source>
        <dbReference type="ARBA" id="ARBA00022840"/>
    </source>
</evidence>
<dbReference type="Gene3D" id="2.40.50.100">
    <property type="match status" value="1"/>
</dbReference>
<keyword evidence="6" id="KW-1185">Reference proteome</keyword>
<gene>
    <name evidence="5" type="ORF">SE17_13530</name>
</gene>
<dbReference type="InterPro" id="IPR017871">
    <property type="entry name" value="ABC_transporter-like_CS"/>
</dbReference>
<dbReference type="PATRIC" id="fig|186479.3.peg.8291"/>
<dbReference type="InterPro" id="IPR047641">
    <property type="entry name" value="ABC_transpr_MalK/UgpC-like"/>
</dbReference>
<dbReference type="InterPro" id="IPR003593">
    <property type="entry name" value="AAA+_ATPase"/>
</dbReference>
<accession>A0A0P9D1G6</accession>
<dbReference type="SUPFAM" id="SSF52540">
    <property type="entry name" value="P-loop containing nucleoside triphosphate hydrolases"/>
    <property type="match status" value="1"/>
</dbReference>
<dbReference type="GO" id="GO:0016887">
    <property type="term" value="F:ATP hydrolysis activity"/>
    <property type="evidence" value="ECO:0007669"/>
    <property type="project" value="InterPro"/>
</dbReference>
<dbReference type="PROSITE" id="PS00211">
    <property type="entry name" value="ABC_TRANSPORTER_1"/>
    <property type="match status" value="1"/>
</dbReference>
<dbReference type="GO" id="GO:0140359">
    <property type="term" value="F:ABC-type transporter activity"/>
    <property type="evidence" value="ECO:0007669"/>
    <property type="project" value="InterPro"/>
</dbReference>
<dbReference type="GO" id="GO:0008643">
    <property type="term" value="P:carbohydrate transport"/>
    <property type="evidence" value="ECO:0007669"/>
    <property type="project" value="InterPro"/>
</dbReference>
<dbReference type="InterPro" id="IPR013611">
    <property type="entry name" value="Transp-assoc_OB_typ2"/>
</dbReference>
<dbReference type="CDD" id="cd03301">
    <property type="entry name" value="ABC_MalK_N"/>
    <property type="match status" value="1"/>
</dbReference>
<evidence type="ECO:0000259" key="4">
    <source>
        <dbReference type="PROSITE" id="PS50893"/>
    </source>
</evidence>
<comment type="caution">
    <text evidence="5">The sequence shown here is derived from an EMBL/GenBank/DDBJ whole genome shotgun (WGS) entry which is preliminary data.</text>
</comment>
<dbReference type="PROSITE" id="PS50893">
    <property type="entry name" value="ABC_TRANSPORTER_2"/>
    <property type="match status" value="1"/>
</dbReference>